<protein>
    <submittedName>
        <fullName evidence="1">Uncharacterized protein</fullName>
    </submittedName>
</protein>
<keyword evidence="2" id="KW-1185">Reference proteome</keyword>
<evidence type="ECO:0000313" key="1">
    <source>
        <dbReference type="EMBL" id="KAI0064026.1"/>
    </source>
</evidence>
<gene>
    <name evidence="1" type="ORF">BV25DRAFT_1914682</name>
</gene>
<reference evidence="1" key="1">
    <citation type="submission" date="2021-03" db="EMBL/GenBank/DDBJ databases">
        <authorList>
            <consortium name="DOE Joint Genome Institute"/>
            <person name="Ahrendt S."/>
            <person name="Looney B.P."/>
            <person name="Miyauchi S."/>
            <person name="Morin E."/>
            <person name="Drula E."/>
            <person name="Courty P.E."/>
            <person name="Chicoki N."/>
            <person name="Fauchery L."/>
            <person name="Kohler A."/>
            <person name="Kuo A."/>
            <person name="Labutti K."/>
            <person name="Pangilinan J."/>
            <person name="Lipzen A."/>
            <person name="Riley R."/>
            <person name="Andreopoulos W."/>
            <person name="He G."/>
            <person name="Johnson J."/>
            <person name="Barry K.W."/>
            <person name="Grigoriev I.V."/>
            <person name="Nagy L."/>
            <person name="Hibbett D."/>
            <person name="Henrissat B."/>
            <person name="Matheny P.B."/>
            <person name="Labbe J."/>
            <person name="Martin F."/>
        </authorList>
    </citation>
    <scope>NUCLEOTIDE SEQUENCE</scope>
    <source>
        <strain evidence="1">HHB10654</strain>
    </source>
</reference>
<proteinExistence type="predicted"/>
<name>A0ACB8T7P3_9AGAM</name>
<sequence length="618" mass="67342">MGFLQRFLSIGSKRNKKRRALQAESSAVHNKEDRKQQERDQEAAASRLLRSSSSRFNVVHEVDYTSLPPLPHPINSLNPTPVATPSRAASIQTRGTYTVKVHPRTVHARTEFPNANPPLETPSRSINADTETSTRPRHLPPVTPRDKSRLHTLRQDPSVASLLDMYDKHGQLDNKAFSNTPTDSAKDGRTQVKRSGSTLRQLLGNPDPRNSTTEGDISWAERFLQEDEPEISSPASSNSSFGLETPKDHLSDHAHPANGKPDMAFSIDNDPSADVSDNYPLFSSMEVELSVDSEEHADVLTTIPHDPTTPQRASEVFGFLLDKDKRQQRSHEPEDCERPLPALPITLDADSSAESASATPLCDNSLLHSPSDTAPRSGDHSGSVEAPSSAGSIIHDPPQTATIMNRTPIAVASGVLRDGGRAHEVSMTPSARPVSRIPRGPRGPQISNAVTNKSMDDAEPSSRNVLRSTTNSSVKTLVTTPDASFIPTATRNSQKRTSTYGAMKSFPEDDRPHLVATAKPSRIRPPRYESKENGSSDLDSTIIAAHSSLVKPRLPVTPARSRSIFDPPHGSTPSPASSSELSPVAQQMMADLRKQRSKGRDGGNSRRKNRFTEVITRG</sequence>
<accession>A0ACB8T7P3</accession>
<comment type="caution">
    <text evidence="1">The sequence shown here is derived from an EMBL/GenBank/DDBJ whole genome shotgun (WGS) entry which is preliminary data.</text>
</comment>
<reference evidence="1" key="2">
    <citation type="journal article" date="2022" name="New Phytol.">
        <title>Evolutionary transition to the ectomycorrhizal habit in the genomes of a hyperdiverse lineage of mushroom-forming fungi.</title>
        <authorList>
            <person name="Looney B."/>
            <person name="Miyauchi S."/>
            <person name="Morin E."/>
            <person name="Drula E."/>
            <person name="Courty P.E."/>
            <person name="Kohler A."/>
            <person name="Kuo A."/>
            <person name="LaButti K."/>
            <person name="Pangilinan J."/>
            <person name="Lipzen A."/>
            <person name="Riley R."/>
            <person name="Andreopoulos W."/>
            <person name="He G."/>
            <person name="Johnson J."/>
            <person name="Nolan M."/>
            <person name="Tritt A."/>
            <person name="Barry K.W."/>
            <person name="Grigoriev I.V."/>
            <person name="Nagy L.G."/>
            <person name="Hibbett D."/>
            <person name="Henrissat B."/>
            <person name="Matheny P.B."/>
            <person name="Labbe J."/>
            <person name="Martin F.M."/>
        </authorList>
    </citation>
    <scope>NUCLEOTIDE SEQUENCE</scope>
    <source>
        <strain evidence="1">HHB10654</strain>
    </source>
</reference>
<organism evidence="1 2">
    <name type="scientific">Artomyces pyxidatus</name>
    <dbReference type="NCBI Taxonomy" id="48021"/>
    <lineage>
        <taxon>Eukaryota</taxon>
        <taxon>Fungi</taxon>
        <taxon>Dikarya</taxon>
        <taxon>Basidiomycota</taxon>
        <taxon>Agaricomycotina</taxon>
        <taxon>Agaricomycetes</taxon>
        <taxon>Russulales</taxon>
        <taxon>Auriscalpiaceae</taxon>
        <taxon>Artomyces</taxon>
    </lineage>
</organism>
<dbReference type="Proteomes" id="UP000814140">
    <property type="component" value="Unassembled WGS sequence"/>
</dbReference>
<evidence type="ECO:0000313" key="2">
    <source>
        <dbReference type="Proteomes" id="UP000814140"/>
    </source>
</evidence>
<dbReference type="EMBL" id="MU277200">
    <property type="protein sequence ID" value="KAI0064026.1"/>
    <property type="molecule type" value="Genomic_DNA"/>
</dbReference>